<dbReference type="InterPro" id="IPR008908">
    <property type="entry name" value="Sarcoglycan_alpha/epsilon"/>
</dbReference>
<feature type="compositionally biased region" description="Polar residues" evidence="1">
    <location>
        <begin position="407"/>
        <end position="416"/>
    </location>
</feature>
<feature type="region of interest" description="Disordered" evidence="1">
    <location>
        <begin position="364"/>
        <end position="487"/>
    </location>
</feature>
<gene>
    <name evidence="5" type="primary">LOC110973106</name>
</gene>
<proteinExistence type="predicted"/>
<dbReference type="KEGG" id="aplc:110973106"/>
<evidence type="ECO:0000313" key="5">
    <source>
        <dbReference type="RefSeq" id="XP_022079316.1"/>
    </source>
</evidence>
<dbReference type="InterPro" id="IPR048346">
    <property type="entry name" value="Sarcoglycan_N"/>
</dbReference>
<dbReference type="Proteomes" id="UP000694845">
    <property type="component" value="Unplaced"/>
</dbReference>
<keyword evidence="2" id="KW-1133">Transmembrane helix</keyword>
<dbReference type="GO" id="GO:0016012">
    <property type="term" value="C:sarcoglycan complex"/>
    <property type="evidence" value="ECO:0007669"/>
    <property type="project" value="InterPro"/>
</dbReference>
<feature type="compositionally biased region" description="Low complexity" evidence="1">
    <location>
        <begin position="371"/>
        <end position="381"/>
    </location>
</feature>
<keyword evidence="4" id="KW-1185">Reference proteome</keyword>
<reference evidence="5" key="1">
    <citation type="submission" date="2025-08" db="UniProtKB">
        <authorList>
            <consortium name="RefSeq"/>
        </authorList>
    </citation>
    <scope>IDENTIFICATION</scope>
</reference>
<dbReference type="InterPro" id="IPR015919">
    <property type="entry name" value="Cadherin-like_sf"/>
</dbReference>
<evidence type="ECO:0000256" key="2">
    <source>
        <dbReference type="SAM" id="Phobius"/>
    </source>
</evidence>
<evidence type="ECO:0000256" key="1">
    <source>
        <dbReference type="SAM" id="MobiDB-lite"/>
    </source>
</evidence>
<dbReference type="PANTHER" id="PTHR10132:SF14">
    <property type="entry name" value="SARCOGLYCAN ALPHA, ISOFORM C"/>
    <property type="match status" value="1"/>
</dbReference>
<name>A0A8B7XGG5_ACAPL</name>
<dbReference type="GeneID" id="110973106"/>
<sequence length="487" mass="53103">MLQKKGSRQHACKHPHKCSTNATTLPFSAYYSTTILLKAFVSAISLSRGEEATVGINFQYVFEKENFFGPFSLGPNQPGPLIYKPSLIGKPGLPEWLRYIQTDPTRQAYMYGTPDTDNIGDITLEIIALNTDTYQSARVKVPISVTYHSDTPKYLATFFLSNQNVGDMLSAIRQRDFLNRSGLVWSTQTPLVIHRLRPPSDSIELGNPTPGKEGVYVTIGSTTPFSPELLGVNAEATSNCVNGAYVPLKLGSVFPPTFAVDWCRLELTQANRSSQLNTPSGAKPVTLGGEYHPPALTNEPPNHLVEFLLIVIPPLAVALIFVIVLGVLMCSFRGSSKHIARTPEIQLTHHQNLRQASRQLRALSNRRDGAPSSSPSTPIIPHGANPAVSSVQSSPRHHIRDPDALPMTSTPMFSRTSPPPYRVPPQHPSLPTTPGHQETSFSDPFDNRRLSEPGNPRGRPLPSPIRSPPPFMSGPSSRGYQAGAAAS</sequence>
<feature type="domain" description="Sarcoglycan alpha/epsilon N-terminal" evidence="3">
    <location>
        <begin position="51"/>
        <end position="144"/>
    </location>
</feature>
<feature type="compositionally biased region" description="Polar residues" evidence="1">
    <location>
        <begin position="429"/>
        <end position="442"/>
    </location>
</feature>
<keyword evidence="2" id="KW-0812">Transmembrane</keyword>
<accession>A0A8B7XGG5</accession>
<dbReference type="PANTHER" id="PTHR10132">
    <property type="entry name" value="ALPHA-/EPSILON-SARCOGLYCAN FAMILY MEMBER"/>
    <property type="match status" value="1"/>
</dbReference>
<dbReference type="RefSeq" id="XP_022079316.1">
    <property type="nucleotide sequence ID" value="XM_022223624.1"/>
</dbReference>
<keyword evidence="2" id="KW-0472">Membrane</keyword>
<feature type="transmembrane region" description="Helical" evidence="2">
    <location>
        <begin position="307"/>
        <end position="332"/>
    </location>
</feature>
<evidence type="ECO:0000313" key="4">
    <source>
        <dbReference type="Proteomes" id="UP000694845"/>
    </source>
</evidence>
<dbReference type="SUPFAM" id="SSF49313">
    <property type="entry name" value="Cadherin-like"/>
    <property type="match status" value="1"/>
</dbReference>
<protein>
    <submittedName>
        <fullName evidence="5">Epsilon-sarcoglycan-like isoform X1</fullName>
    </submittedName>
</protein>
<dbReference type="GO" id="GO:0005509">
    <property type="term" value="F:calcium ion binding"/>
    <property type="evidence" value="ECO:0007669"/>
    <property type="project" value="InterPro"/>
</dbReference>
<dbReference type="OrthoDB" id="10019906at2759"/>
<organism evidence="4 5">
    <name type="scientific">Acanthaster planci</name>
    <name type="common">Crown-of-thorns starfish</name>
    <dbReference type="NCBI Taxonomy" id="133434"/>
    <lineage>
        <taxon>Eukaryota</taxon>
        <taxon>Metazoa</taxon>
        <taxon>Echinodermata</taxon>
        <taxon>Eleutherozoa</taxon>
        <taxon>Asterozoa</taxon>
        <taxon>Asteroidea</taxon>
        <taxon>Valvatacea</taxon>
        <taxon>Valvatida</taxon>
        <taxon>Acanthasteridae</taxon>
        <taxon>Acanthaster</taxon>
    </lineage>
</organism>
<dbReference type="Pfam" id="PF05510">
    <property type="entry name" value="Sarcoglycan_2"/>
    <property type="match status" value="1"/>
</dbReference>
<feature type="compositionally biased region" description="Pro residues" evidence="1">
    <location>
        <begin position="459"/>
        <end position="472"/>
    </location>
</feature>
<feature type="compositionally biased region" description="Pro residues" evidence="1">
    <location>
        <begin position="417"/>
        <end position="428"/>
    </location>
</feature>
<evidence type="ECO:0000259" key="3">
    <source>
        <dbReference type="Pfam" id="PF05510"/>
    </source>
</evidence>
<dbReference type="AlphaFoldDB" id="A0A8B7XGG5"/>